<dbReference type="AlphaFoldDB" id="A0A4Q2KTV6"/>
<protein>
    <recommendedName>
        <fullName evidence="3">Asl1-like glycosyl hydrolase catalytic domain-containing protein</fullName>
    </recommendedName>
</protein>
<comment type="caution">
    <text evidence="1">The sequence shown here is derived from an EMBL/GenBank/DDBJ whole genome shotgun (WGS) entry which is preliminary data.</text>
</comment>
<sequence>MPLSFRRFSARRRIVLAVTAIIVLLAGGGVIALVASEPASARPSSTFDSWGSWTEGGADVGFVADTAVRRSGAVSLRVTNASPLKAGVYGAISQGVTVKPNTRYDFAVWVRAAGARLNAGSIFYAGRPQDRKYLPAGSYGWRKLTWSYTTGASETVLPIALQAQDLATFWFDDFTITARGQTTSVLANGGFEAFENPIGIGVPDLFFAPGDARIPISSPTPKIAWELRDAGNVLLKTGTADTSTGAATLDFSSLGPGYYRLDLSGADAARSTSLTIIDRLDEALGASARRFGTTLHPALQAGIREDAATTGLGFGAARVDLRWEDIELSPGQYTWDAATDDEVARLLARGVRPTLVIAYYGPYDDGRTPSSTKGIAGYADFVRAAAERYGGRVDYQIYNEFNIAYSNSLCGRTPACYVELLEPASKAVHEAAPAARVVGPALGGNSAMWLTSNEAYDWLAEFFALGGLDLVDVVSVHNYGAPAVPEGHNEAVIRKITDLMAEYPAAADTPLWLGETGYFTTGEAAGGVSELQQARYLVRDATLALAAGIDVYMVYDLADDWNDPQNPEANFGLVRNPSSQDGVLAPKPAFTTMAVLTRQLQNRVFDRRDSVPQGAYSLVFTDATGGALRVMWATASTTVSAAATGTVTVVDQFGRSSRLDPVNGRVSIRLGEDPIYVSGGGIAF</sequence>
<dbReference type="Gene3D" id="2.60.120.260">
    <property type="entry name" value="Galactose-binding domain-like"/>
    <property type="match status" value="1"/>
</dbReference>
<dbReference type="OrthoDB" id="9776971at2"/>
<dbReference type="EMBL" id="SDPN01000031">
    <property type="protein sequence ID" value="RXZ68207.1"/>
    <property type="molecule type" value="Genomic_DNA"/>
</dbReference>
<evidence type="ECO:0000313" key="1">
    <source>
        <dbReference type="EMBL" id="RXZ68207.1"/>
    </source>
</evidence>
<dbReference type="Gene3D" id="3.20.20.80">
    <property type="entry name" value="Glycosidases"/>
    <property type="match status" value="1"/>
</dbReference>
<accession>A0A4Q2KTV6</accession>
<dbReference type="InterPro" id="IPR008979">
    <property type="entry name" value="Galactose-bd-like_sf"/>
</dbReference>
<dbReference type="Proteomes" id="UP000293865">
    <property type="component" value="Unassembled WGS sequence"/>
</dbReference>
<dbReference type="RefSeq" id="WP_129521621.1">
    <property type="nucleotide sequence ID" value="NZ_SDPN01000031.1"/>
</dbReference>
<organism evidence="1 2">
    <name type="scientific">Agromyces albus</name>
    <dbReference type="NCBI Taxonomy" id="205332"/>
    <lineage>
        <taxon>Bacteria</taxon>
        <taxon>Bacillati</taxon>
        <taxon>Actinomycetota</taxon>
        <taxon>Actinomycetes</taxon>
        <taxon>Micrococcales</taxon>
        <taxon>Microbacteriaceae</taxon>
        <taxon>Agromyces</taxon>
    </lineage>
</organism>
<dbReference type="SUPFAM" id="SSF49785">
    <property type="entry name" value="Galactose-binding domain-like"/>
    <property type="match status" value="1"/>
</dbReference>
<dbReference type="PANTHER" id="PTHR12631">
    <property type="entry name" value="ALPHA-L-IDURONIDASE"/>
    <property type="match status" value="1"/>
</dbReference>
<dbReference type="PANTHER" id="PTHR12631:SF10">
    <property type="entry name" value="BETA-XYLOSIDASE-LIKE PROTEIN-RELATED"/>
    <property type="match status" value="1"/>
</dbReference>
<name>A0A4Q2KTV6_9MICO</name>
<evidence type="ECO:0008006" key="3">
    <source>
        <dbReference type="Google" id="ProtNLM"/>
    </source>
</evidence>
<keyword evidence="2" id="KW-1185">Reference proteome</keyword>
<dbReference type="InterPro" id="IPR017853">
    <property type="entry name" value="GH"/>
</dbReference>
<gene>
    <name evidence="1" type="ORF">ESP51_14585</name>
</gene>
<dbReference type="SUPFAM" id="SSF51445">
    <property type="entry name" value="(Trans)glycosidases"/>
    <property type="match status" value="1"/>
</dbReference>
<reference evidence="1 2" key="1">
    <citation type="submission" date="2019-01" db="EMBL/GenBank/DDBJ databases">
        <title>Agromyces.</title>
        <authorList>
            <person name="Li J."/>
        </authorList>
    </citation>
    <scope>NUCLEOTIDE SEQUENCE [LARGE SCALE GENOMIC DNA]</scope>
    <source>
        <strain evidence="1 2">DSM 15934</strain>
    </source>
</reference>
<dbReference type="GO" id="GO:0004553">
    <property type="term" value="F:hydrolase activity, hydrolyzing O-glycosyl compounds"/>
    <property type="evidence" value="ECO:0007669"/>
    <property type="project" value="TreeGrafter"/>
</dbReference>
<evidence type="ECO:0000313" key="2">
    <source>
        <dbReference type="Proteomes" id="UP000293865"/>
    </source>
</evidence>
<dbReference type="InterPro" id="IPR051923">
    <property type="entry name" value="Glycosyl_Hydrolase_39"/>
</dbReference>
<proteinExistence type="predicted"/>